<dbReference type="SUPFAM" id="SSF111369">
    <property type="entry name" value="HlyD-like secretion proteins"/>
    <property type="match status" value="1"/>
</dbReference>
<dbReference type="Pfam" id="PF25967">
    <property type="entry name" value="RND-MFP_C"/>
    <property type="match status" value="1"/>
</dbReference>
<dbReference type="PANTHER" id="PTHR30158:SF3">
    <property type="entry name" value="MULTIDRUG EFFLUX PUMP SUBUNIT ACRA-RELATED"/>
    <property type="match status" value="1"/>
</dbReference>
<sequence length="379" mass="40741">MIVKILQSFLITLPLLWLGCSKDETQNRPKPQVEVGTYTLSAQHVTLTRELPGRTKATLSSEIRPQVGGIIQARLFEEGSLVKKDAVLYQIDPSSYQAAFDEAKAALKNAEATLESSRLKSERYADLVKMEGVSKQEVEDAKAAYLQAVANVEEKTAALQSARINLEYTKIKAPISGRIGTSSVSVGALVSASQTTALATIRTLDPIYLDLTQSSTQLLKLRALLTQQGLKKGGTTVALNLEDGSRYAHNGTLQFQEVAVDESTGSVTLRATFPNPDGVLLPGMYVRALLDEAINEGALLVPQQGVQRDPKGNATALVVTAENKVETRELKTERAIGDMWLVHSGLSAGDHVIVEGSSKVQTGDSVKIVDVTTTLGKAQ</sequence>
<gene>
    <name evidence="8" type="ORF">Sdiek1_2437</name>
</gene>
<dbReference type="OrthoDB" id="9772050at2"/>
<feature type="coiled-coil region" evidence="3">
    <location>
        <begin position="100"/>
        <end position="155"/>
    </location>
</feature>
<protein>
    <submittedName>
        <fullName evidence="8">Multidrug resistance protein MexA</fullName>
    </submittedName>
</protein>
<dbReference type="InterPro" id="IPR006143">
    <property type="entry name" value="RND_pump_MFP"/>
</dbReference>
<evidence type="ECO:0000256" key="2">
    <source>
        <dbReference type="ARBA" id="ARBA00009477"/>
    </source>
</evidence>
<feature type="domain" description="Multidrug resistance protein MdtA-like alpha-helical hairpin" evidence="4">
    <location>
        <begin position="101"/>
        <end position="169"/>
    </location>
</feature>
<evidence type="ECO:0000259" key="5">
    <source>
        <dbReference type="Pfam" id="PF25917"/>
    </source>
</evidence>
<dbReference type="Gene3D" id="1.10.287.470">
    <property type="entry name" value="Helix hairpin bin"/>
    <property type="match status" value="1"/>
</dbReference>
<dbReference type="Pfam" id="PF25944">
    <property type="entry name" value="Beta-barrel_RND"/>
    <property type="match status" value="1"/>
</dbReference>
<dbReference type="InterPro" id="IPR058625">
    <property type="entry name" value="MdtA-like_BSH"/>
</dbReference>
<name>A0A1Y0HN79_9BACT</name>
<proteinExistence type="inferred from homology"/>
<dbReference type="GO" id="GO:0015721">
    <property type="term" value="P:bile acid and bile salt transport"/>
    <property type="evidence" value="ECO:0007669"/>
    <property type="project" value="TreeGrafter"/>
</dbReference>
<evidence type="ECO:0000313" key="8">
    <source>
        <dbReference type="EMBL" id="ARU49587.1"/>
    </source>
</evidence>
<feature type="domain" description="Multidrug resistance protein MdtA-like barrel-sandwich hybrid" evidence="5">
    <location>
        <begin position="62"/>
        <end position="201"/>
    </location>
</feature>
<dbReference type="Pfam" id="PF25917">
    <property type="entry name" value="BSH_RND"/>
    <property type="match status" value="1"/>
</dbReference>
<dbReference type="InterPro" id="IPR058626">
    <property type="entry name" value="MdtA-like_b-barrel"/>
</dbReference>
<evidence type="ECO:0000313" key="9">
    <source>
        <dbReference type="Proteomes" id="UP000196005"/>
    </source>
</evidence>
<dbReference type="GO" id="GO:0022857">
    <property type="term" value="F:transmembrane transporter activity"/>
    <property type="evidence" value="ECO:0007669"/>
    <property type="project" value="InterPro"/>
</dbReference>
<dbReference type="Gene3D" id="2.40.50.100">
    <property type="match status" value="1"/>
</dbReference>
<dbReference type="RefSeq" id="WP_087439317.1">
    <property type="nucleotide sequence ID" value="NZ_CP021416.1"/>
</dbReference>
<evidence type="ECO:0000259" key="6">
    <source>
        <dbReference type="Pfam" id="PF25944"/>
    </source>
</evidence>
<dbReference type="PANTHER" id="PTHR30158">
    <property type="entry name" value="ACRA/E-RELATED COMPONENT OF DRUG EFFLUX TRANSPORTER"/>
    <property type="match status" value="1"/>
</dbReference>
<organism evidence="8 9">
    <name type="scientific">Sulfurospirillum diekertiae</name>
    <dbReference type="NCBI Taxonomy" id="1854492"/>
    <lineage>
        <taxon>Bacteria</taxon>
        <taxon>Pseudomonadati</taxon>
        <taxon>Campylobacterota</taxon>
        <taxon>Epsilonproteobacteria</taxon>
        <taxon>Campylobacterales</taxon>
        <taxon>Sulfurospirillaceae</taxon>
        <taxon>Sulfurospirillum</taxon>
    </lineage>
</organism>
<dbReference type="Proteomes" id="UP000196005">
    <property type="component" value="Chromosome"/>
</dbReference>
<dbReference type="Pfam" id="PF25876">
    <property type="entry name" value="HH_MFP_RND"/>
    <property type="match status" value="1"/>
</dbReference>
<feature type="domain" description="Multidrug resistance protein MdtA-like C-terminal permuted SH3" evidence="7">
    <location>
        <begin position="298"/>
        <end position="357"/>
    </location>
</feature>
<keyword evidence="3" id="KW-0175">Coiled coil</keyword>
<dbReference type="NCBIfam" id="TIGR01730">
    <property type="entry name" value="RND_mfp"/>
    <property type="match status" value="1"/>
</dbReference>
<evidence type="ECO:0000256" key="1">
    <source>
        <dbReference type="ARBA" id="ARBA00004196"/>
    </source>
</evidence>
<evidence type="ECO:0000259" key="4">
    <source>
        <dbReference type="Pfam" id="PF25876"/>
    </source>
</evidence>
<dbReference type="GO" id="GO:0046677">
    <property type="term" value="P:response to antibiotic"/>
    <property type="evidence" value="ECO:0007669"/>
    <property type="project" value="TreeGrafter"/>
</dbReference>
<dbReference type="KEGG" id="suls:Sdiek1_2437"/>
<accession>A0A1Y0HN79</accession>
<feature type="domain" description="Multidrug resistance protein MdtA-like beta-barrel" evidence="6">
    <location>
        <begin position="206"/>
        <end position="292"/>
    </location>
</feature>
<evidence type="ECO:0000256" key="3">
    <source>
        <dbReference type="SAM" id="Coils"/>
    </source>
</evidence>
<reference evidence="9" key="1">
    <citation type="submission" date="2017-05" db="EMBL/GenBank/DDBJ databases">
        <title>Dechlorination kinetics govern the competition between two new strains of the genus Sulfurospirillum.</title>
        <authorList>
            <person name="Buttet G.F."/>
            <person name="Murray A.M."/>
            <person name="Goris T."/>
            <person name="Burion M."/>
            <person name="Lin B."/>
            <person name="Rolle M."/>
            <person name="Maillard J."/>
        </authorList>
    </citation>
    <scope>NUCLEOTIDE SEQUENCE [LARGE SCALE GENOMIC DNA]</scope>
    <source>
        <strain evidence="9">SL2-1</strain>
    </source>
</reference>
<dbReference type="Gene3D" id="2.40.30.170">
    <property type="match status" value="1"/>
</dbReference>
<dbReference type="EMBL" id="CP021416">
    <property type="protein sequence ID" value="ARU49587.1"/>
    <property type="molecule type" value="Genomic_DNA"/>
</dbReference>
<dbReference type="InterPro" id="IPR058627">
    <property type="entry name" value="MdtA-like_C"/>
</dbReference>
<comment type="similarity">
    <text evidence="2">Belongs to the membrane fusion protein (MFP) (TC 8.A.1) family.</text>
</comment>
<dbReference type="Gene3D" id="2.40.420.20">
    <property type="match status" value="1"/>
</dbReference>
<dbReference type="PROSITE" id="PS51257">
    <property type="entry name" value="PROKAR_LIPOPROTEIN"/>
    <property type="match status" value="1"/>
</dbReference>
<comment type="subcellular location">
    <subcellularLocation>
        <location evidence="1">Cell envelope</location>
    </subcellularLocation>
</comment>
<dbReference type="InterPro" id="IPR058624">
    <property type="entry name" value="MdtA-like_HH"/>
</dbReference>
<keyword evidence="9" id="KW-1185">Reference proteome</keyword>
<dbReference type="GO" id="GO:0005886">
    <property type="term" value="C:plasma membrane"/>
    <property type="evidence" value="ECO:0007669"/>
    <property type="project" value="UniProtKB-SubCell"/>
</dbReference>
<dbReference type="AlphaFoldDB" id="A0A1Y0HN79"/>
<dbReference type="FunFam" id="2.40.420.20:FF:000001">
    <property type="entry name" value="Efflux RND transporter periplasmic adaptor subunit"/>
    <property type="match status" value="1"/>
</dbReference>
<evidence type="ECO:0000259" key="7">
    <source>
        <dbReference type="Pfam" id="PF25967"/>
    </source>
</evidence>